<keyword evidence="4" id="KW-1185">Reference proteome</keyword>
<dbReference type="InterPro" id="IPR036638">
    <property type="entry name" value="HLH_DNA-bd_sf"/>
</dbReference>
<gene>
    <name evidence="3" type="ORF">HK103_003087</name>
</gene>
<proteinExistence type="predicted"/>
<evidence type="ECO:0000259" key="2">
    <source>
        <dbReference type="PROSITE" id="PS50888"/>
    </source>
</evidence>
<feature type="domain" description="BHLH" evidence="2">
    <location>
        <begin position="24"/>
        <end position="76"/>
    </location>
</feature>
<sequence>MPKVGRSVSPDYISKEEWERKEAERKQNHSAIERKRRQKIQEQLKVLKRLVPSCTARDDTEKLSILQGTADYIKQLQDLLIQYQEKDPSIVPTAAKFLPIKQTSTHSVLTTLLPNYKPPTAFTKVEKAPVKERPVHMRLETLLC</sequence>
<dbReference type="Gene3D" id="4.10.280.10">
    <property type="entry name" value="Helix-loop-helix DNA-binding domain"/>
    <property type="match status" value="1"/>
</dbReference>
<feature type="compositionally biased region" description="Basic and acidic residues" evidence="1">
    <location>
        <begin position="13"/>
        <end position="33"/>
    </location>
</feature>
<dbReference type="PANTHER" id="PTHR46266">
    <property type="entry name" value="TRANSCRIPTION FACTOR TT8"/>
    <property type="match status" value="1"/>
</dbReference>
<dbReference type="PANTHER" id="PTHR46266:SF4">
    <property type="entry name" value="TRANSCRIPTION FACTOR TT8"/>
    <property type="match status" value="1"/>
</dbReference>
<dbReference type="Pfam" id="PF00010">
    <property type="entry name" value="HLH"/>
    <property type="match status" value="1"/>
</dbReference>
<dbReference type="PROSITE" id="PS50888">
    <property type="entry name" value="BHLH"/>
    <property type="match status" value="1"/>
</dbReference>
<dbReference type="SMART" id="SM00353">
    <property type="entry name" value="HLH"/>
    <property type="match status" value="1"/>
</dbReference>
<evidence type="ECO:0000256" key="1">
    <source>
        <dbReference type="SAM" id="MobiDB-lite"/>
    </source>
</evidence>
<protein>
    <recommendedName>
        <fullName evidence="2">BHLH domain-containing protein</fullName>
    </recommendedName>
</protein>
<accession>A0AAD5UI64</accession>
<dbReference type="InterPro" id="IPR011598">
    <property type="entry name" value="bHLH_dom"/>
</dbReference>
<feature type="region of interest" description="Disordered" evidence="1">
    <location>
        <begin position="1"/>
        <end position="36"/>
    </location>
</feature>
<evidence type="ECO:0000313" key="4">
    <source>
        <dbReference type="Proteomes" id="UP001210925"/>
    </source>
</evidence>
<dbReference type="AlphaFoldDB" id="A0AAD5UI64"/>
<dbReference type="GO" id="GO:0046983">
    <property type="term" value="F:protein dimerization activity"/>
    <property type="evidence" value="ECO:0007669"/>
    <property type="project" value="InterPro"/>
</dbReference>
<comment type="caution">
    <text evidence="3">The sequence shown here is derived from an EMBL/GenBank/DDBJ whole genome shotgun (WGS) entry which is preliminary data.</text>
</comment>
<reference evidence="3" key="1">
    <citation type="submission" date="2020-05" db="EMBL/GenBank/DDBJ databases">
        <title>Phylogenomic resolution of chytrid fungi.</title>
        <authorList>
            <person name="Stajich J.E."/>
            <person name="Amses K."/>
            <person name="Simmons R."/>
            <person name="Seto K."/>
            <person name="Myers J."/>
            <person name="Bonds A."/>
            <person name="Quandt C.A."/>
            <person name="Barry K."/>
            <person name="Liu P."/>
            <person name="Grigoriev I."/>
            <person name="Longcore J.E."/>
            <person name="James T.Y."/>
        </authorList>
    </citation>
    <scope>NUCLEOTIDE SEQUENCE</scope>
    <source>
        <strain evidence="3">PLAUS21</strain>
    </source>
</reference>
<dbReference type="Proteomes" id="UP001210925">
    <property type="component" value="Unassembled WGS sequence"/>
</dbReference>
<dbReference type="EMBL" id="JADGKB010000022">
    <property type="protein sequence ID" value="KAJ3258946.1"/>
    <property type="molecule type" value="Genomic_DNA"/>
</dbReference>
<dbReference type="SUPFAM" id="SSF47459">
    <property type="entry name" value="HLH, helix-loop-helix DNA-binding domain"/>
    <property type="match status" value="1"/>
</dbReference>
<name>A0AAD5UI64_9FUNG</name>
<organism evidence="3 4">
    <name type="scientific">Boothiomyces macroporosus</name>
    <dbReference type="NCBI Taxonomy" id="261099"/>
    <lineage>
        <taxon>Eukaryota</taxon>
        <taxon>Fungi</taxon>
        <taxon>Fungi incertae sedis</taxon>
        <taxon>Chytridiomycota</taxon>
        <taxon>Chytridiomycota incertae sedis</taxon>
        <taxon>Chytridiomycetes</taxon>
        <taxon>Rhizophydiales</taxon>
        <taxon>Terramycetaceae</taxon>
        <taxon>Boothiomyces</taxon>
    </lineage>
</organism>
<evidence type="ECO:0000313" key="3">
    <source>
        <dbReference type="EMBL" id="KAJ3258946.1"/>
    </source>
</evidence>